<evidence type="ECO:0000313" key="1">
    <source>
        <dbReference type="EMBL" id="SDX21661.1"/>
    </source>
</evidence>
<dbReference type="AlphaFoldDB" id="A0A8X8IDV3"/>
<dbReference type="Gene3D" id="3.30.2310.20">
    <property type="entry name" value="RelE-like"/>
    <property type="match status" value="1"/>
</dbReference>
<sequence>MIVSIQHKGLRDFWMKGNGARLPTDQLRKIKLILDILDAAETIEAVDFPGARLHALKGDLKGFWSVTVKTNWRIIFKFEEGNAYLVDYLDYH</sequence>
<dbReference type="SUPFAM" id="SSF143011">
    <property type="entry name" value="RelE-like"/>
    <property type="match status" value="1"/>
</dbReference>
<dbReference type="PANTHER" id="PTHR40266:SF2">
    <property type="entry name" value="TOXIN HIGB-1"/>
    <property type="match status" value="1"/>
</dbReference>
<organism evidence="1 2">
    <name type="scientific">Hydrobacter penzbergensis</name>
    <dbReference type="NCBI Taxonomy" id="1235997"/>
    <lineage>
        <taxon>Bacteria</taxon>
        <taxon>Pseudomonadati</taxon>
        <taxon>Bacteroidota</taxon>
        <taxon>Chitinophagia</taxon>
        <taxon>Chitinophagales</taxon>
        <taxon>Chitinophagaceae</taxon>
        <taxon>Hydrobacter</taxon>
    </lineage>
</organism>
<dbReference type="Pfam" id="PF05015">
    <property type="entry name" value="HigB-like_toxin"/>
    <property type="match status" value="1"/>
</dbReference>
<gene>
    <name evidence="1" type="ORF">SAMN05444410_11122</name>
</gene>
<dbReference type="RefSeq" id="WP_092724433.1">
    <property type="nucleotide sequence ID" value="NZ_FNNO01000011.1"/>
</dbReference>
<accession>A0A8X8IDV3</accession>
<protein>
    <submittedName>
        <fullName evidence="1">Proteic killer suppression protein</fullName>
    </submittedName>
</protein>
<reference evidence="1 2" key="1">
    <citation type="submission" date="2016-10" db="EMBL/GenBank/DDBJ databases">
        <authorList>
            <person name="Varghese N."/>
            <person name="Submissions S."/>
        </authorList>
    </citation>
    <scope>NUCLEOTIDE SEQUENCE [LARGE SCALE GENOMIC DNA]</scope>
    <source>
        <strain evidence="1 2">DSM 25353</strain>
    </source>
</reference>
<dbReference type="PANTHER" id="PTHR40266">
    <property type="entry name" value="TOXIN HIGB-1"/>
    <property type="match status" value="1"/>
</dbReference>
<proteinExistence type="predicted"/>
<dbReference type="InterPro" id="IPR007711">
    <property type="entry name" value="HigB-1"/>
</dbReference>
<keyword evidence="2" id="KW-1185">Reference proteome</keyword>
<dbReference type="EMBL" id="FNNO01000011">
    <property type="protein sequence ID" value="SDX21661.1"/>
    <property type="molecule type" value="Genomic_DNA"/>
</dbReference>
<dbReference type="Proteomes" id="UP000198711">
    <property type="component" value="Unassembled WGS sequence"/>
</dbReference>
<name>A0A8X8IDV3_9BACT</name>
<dbReference type="InterPro" id="IPR035093">
    <property type="entry name" value="RelE/ParE_toxin_dom_sf"/>
</dbReference>
<evidence type="ECO:0000313" key="2">
    <source>
        <dbReference type="Proteomes" id="UP000198711"/>
    </source>
</evidence>
<comment type="caution">
    <text evidence="1">The sequence shown here is derived from an EMBL/GenBank/DDBJ whole genome shotgun (WGS) entry which is preliminary data.</text>
</comment>